<dbReference type="PRINTS" id="PR00722">
    <property type="entry name" value="CHYMOTRYPSIN"/>
</dbReference>
<evidence type="ECO:0000313" key="5">
    <source>
        <dbReference type="RefSeq" id="XP_006814881.1"/>
    </source>
</evidence>
<dbReference type="SUPFAM" id="SSF56436">
    <property type="entry name" value="C-type lectin-like"/>
    <property type="match status" value="1"/>
</dbReference>
<dbReference type="InterPro" id="IPR001254">
    <property type="entry name" value="Trypsin_dom"/>
</dbReference>
<accession>A0ABM0M4E0</accession>
<dbReference type="PROSITE" id="PS50240">
    <property type="entry name" value="TRYPSIN_DOM"/>
    <property type="match status" value="1"/>
</dbReference>
<dbReference type="PANTHER" id="PTHR24252:SF26">
    <property type="entry name" value="TRANSMEMBRANE SERINE PROTEASE 9"/>
    <property type="match status" value="1"/>
</dbReference>
<dbReference type="SMART" id="SM00020">
    <property type="entry name" value="Tryp_SPc"/>
    <property type="match status" value="1"/>
</dbReference>
<dbReference type="InterPro" id="IPR001304">
    <property type="entry name" value="C-type_lectin-like"/>
</dbReference>
<dbReference type="PROSITE" id="PS50041">
    <property type="entry name" value="C_TYPE_LECTIN_2"/>
    <property type="match status" value="1"/>
</dbReference>
<dbReference type="CDD" id="cd00037">
    <property type="entry name" value="CLECT"/>
    <property type="match status" value="1"/>
</dbReference>
<evidence type="ECO:0000259" key="3">
    <source>
        <dbReference type="PROSITE" id="PS50240"/>
    </source>
</evidence>
<dbReference type="InterPro" id="IPR018114">
    <property type="entry name" value="TRYPSIN_HIS"/>
</dbReference>
<evidence type="ECO:0000259" key="2">
    <source>
        <dbReference type="PROSITE" id="PS50041"/>
    </source>
</evidence>
<feature type="domain" description="C-type lectin" evidence="2">
    <location>
        <begin position="1"/>
        <end position="71"/>
    </location>
</feature>
<dbReference type="CDD" id="cd00190">
    <property type="entry name" value="Tryp_SPc"/>
    <property type="match status" value="1"/>
</dbReference>
<organism evidence="4 5">
    <name type="scientific">Saccoglossus kowalevskii</name>
    <name type="common">Acorn worm</name>
    <dbReference type="NCBI Taxonomy" id="10224"/>
    <lineage>
        <taxon>Eukaryota</taxon>
        <taxon>Metazoa</taxon>
        <taxon>Hemichordata</taxon>
        <taxon>Enteropneusta</taxon>
        <taxon>Harrimaniidae</taxon>
        <taxon>Saccoglossus</taxon>
    </lineage>
</organism>
<name>A0ABM0M4E0_SACKO</name>
<feature type="non-terminal residue" evidence="5">
    <location>
        <position position="283"/>
    </location>
</feature>
<dbReference type="InterPro" id="IPR001314">
    <property type="entry name" value="Peptidase_S1A"/>
</dbReference>
<keyword evidence="4" id="KW-1185">Reference proteome</keyword>
<dbReference type="Proteomes" id="UP000694865">
    <property type="component" value="Unplaced"/>
</dbReference>
<feature type="domain" description="Peptidase S1" evidence="3">
    <location>
        <begin position="72"/>
        <end position="260"/>
    </location>
</feature>
<gene>
    <name evidence="5" type="primary">LOC102807928</name>
</gene>
<dbReference type="RefSeq" id="XP_006814881.1">
    <property type="nucleotide sequence ID" value="XM_006814818.1"/>
</dbReference>
<dbReference type="SUPFAM" id="SSF50494">
    <property type="entry name" value="Trypsin-like serine proteases"/>
    <property type="match status" value="1"/>
</dbReference>
<dbReference type="PANTHER" id="PTHR24252">
    <property type="entry name" value="ACROSIN-RELATED"/>
    <property type="match status" value="1"/>
</dbReference>
<dbReference type="InterPro" id="IPR016187">
    <property type="entry name" value="CTDL_fold"/>
</dbReference>
<dbReference type="PROSITE" id="PS00134">
    <property type="entry name" value="TRYPSIN_HIS"/>
    <property type="match status" value="1"/>
</dbReference>
<evidence type="ECO:0000256" key="1">
    <source>
        <dbReference type="ARBA" id="ARBA00023157"/>
    </source>
</evidence>
<dbReference type="GeneID" id="102807928"/>
<keyword evidence="1" id="KW-1015">Disulfide bond</keyword>
<reference evidence="5" key="1">
    <citation type="submission" date="2025-08" db="UniProtKB">
        <authorList>
            <consortium name="RefSeq"/>
        </authorList>
    </citation>
    <scope>IDENTIFICATION</scope>
    <source>
        <tissue evidence="5">Testes</tissue>
    </source>
</reference>
<dbReference type="Pfam" id="PF00089">
    <property type="entry name" value="Trypsin"/>
    <property type="match status" value="2"/>
</dbReference>
<proteinExistence type="predicted"/>
<evidence type="ECO:0000313" key="4">
    <source>
        <dbReference type="Proteomes" id="UP000694865"/>
    </source>
</evidence>
<dbReference type="InterPro" id="IPR043504">
    <property type="entry name" value="Peptidase_S1_PA_chymotrypsin"/>
</dbReference>
<protein>
    <submittedName>
        <fullName evidence="5">Transmembrane protease serine 9-like</fullName>
    </submittedName>
</protein>
<dbReference type="InterPro" id="IPR009003">
    <property type="entry name" value="Peptidase_S1_PA"/>
</dbReference>
<sequence>MCWIGLNDNYIEGEPQWADGIMMENMDWMKRWKSGNNVKKDCVMVHVYDFHSIVLAQDPNDCGYRPPVTSRIVGGTNAAPGSWPWQVSLLFRNKHRCGCVIIGDHWIVTAAHCLIDRYNTDRLEIMAGSTALSGSHWEYRYPVGYMRVHPFFGLRRKEDWDVALVYVDSPIPFNVNIRPACLPPLRKDNFFDPDGRDCAITGWGALSQSDSGGPLICQMEDTRWYLAGLTSWGMRCADPYYPAVYSRITASNDWIQAAMEEGDNNNNFVTSVTRTGQASLIPE</sequence>
<dbReference type="Gene3D" id="2.40.10.10">
    <property type="entry name" value="Trypsin-like serine proteases"/>
    <property type="match status" value="4"/>
</dbReference>